<feature type="transmembrane region" description="Helical" evidence="1">
    <location>
        <begin position="84"/>
        <end position="102"/>
    </location>
</feature>
<dbReference type="EMBL" id="LT906439">
    <property type="protein sequence ID" value="SNU89693.1"/>
    <property type="molecule type" value="Genomic_DNA"/>
</dbReference>
<evidence type="ECO:0000313" key="3">
    <source>
        <dbReference type="Proteomes" id="UP000215185"/>
    </source>
</evidence>
<dbReference type="STRING" id="1123308.GCA_000380085_00728"/>
<keyword evidence="1" id="KW-0812">Transmembrane</keyword>
<dbReference type="Proteomes" id="UP000215185">
    <property type="component" value="Chromosome 1"/>
</dbReference>
<evidence type="ECO:0000256" key="1">
    <source>
        <dbReference type="SAM" id="Phobius"/>
    </source>
</evidence>
<dbReference type="KEGG" id="smen:SAMEA4412692_1590"/>
<feature type="transmembrane region" description="Helical" evidence="1">
    <location>
        <begin position="6"/>
        <end position="27"/>
    </location>
</feature>
<organism evidence="2 3">
    <name type="scientific">Streptococcus merionis</name>
    <dbReference type="NCBI Taxonomy" id="400065"/>
    <lineage>
        <taxon>Bacteria</taxon>
        <taxon>Bacillati</taxon>
        <taxon>Bacillota</taxon>
        <taxon>Bacilli</taxon>
        <taxon>Lactobacillales</taxon>
        <taxon>Streptococcaceae</taxon>
        <taxon>Streptococcus</taxon>
    </lineage>
</organism>
<dbReference type="RefSeq" id="WP_018373290.1">
    <property type="nucleotide sequence ID" value="NZ_LT906439.1"/>
</dbReference>
<protein>
    <submittedName>
        <fullName evidence="2">Uncharacterized protein</fullName>
    </submittedName>
</protein>
<proteinExistence type="predicted"/>
<feature type="transmembrane region" description="Helical" evidence="1">
    <location>
        <begin position="34"/>
        <end position="54"/>
    </location>
</feature>
<reference evidence="2 3" key="1">
    <citation type="submission" date="2017-06" db="EMBL/GenBank/DDBJ databases">
        <authorList>
            <consortium name="Pathogen Informatics"/>
        </authorList>
    </citation>
    <scope>NUCLEOTIDE SEQUENCE [LARGE SCALE GENOMIC DNA]</scope>
    <source>
        <strain evidence="2 3">NCTC13788</strain>
    </source>
</reference>
<dbReference type="AlphaFoldDB" id="A0A239SYQ9"/>
<gene>
    <name evidence="2" type="ORF">SAMEA4412692_01590</name>
</gene>
<accession>A0A239SYQ9</accession>
<evidence type="ECO:0000313" key="2">
    <source>
        <dbReference type="EMBL" id="SNU89693.1"/>
    </source>
</evidence>
<dbReference type="OrthoDB" id="9766455at2"/>
<keyword evidence="1" id="KW-0472">Membrane</keyword>
<keyword evidence="1" id="KW-1133">Transmembrane helix</keyword>
<keyword evidence="3" id="KW-1185">Reference proteome</keyword>
<name>A0A239SYQ9_9STRE</name>
<sequence>MEKKHLQWGSVGVVIVTLLLLCFAFITPNASRNFFVRILLILLIYLCSQITITYRDKAGVTEPLFYLHAGRSGIGLNPRHKLGYKIYIGLIPILVIIFISTFF</sequence>